<dbReference type="Proteomes" id="UP000016223">
    <property type="component" value="Chromosome 1"/>
</dbReference>
<feature type="transmembrane region" description="Helical" evidence="13">
    <location>
        <begin position="154"/>
        <end position="176"/>
    </location>
</feature>
<dbReference type="SMART" id="SM00388">
    <property type="entry name" value="HisKA"/>
    <property type="match status" value="1"/>
</dbReference>
<evidence type="ECO:0000313" key="17">
    <source>
        <dbReference type="Proteomes" id="UP000016223"/>
    </source>
</evidence>
<dbReference type="Pfam" id="PF00512">
    <property type="entry name" value="HisKA"/>
    <property type="match status" value="1"/>
</dbReference>
<dbReference type="SUPFAM" id="SSF47384">
    <property type="entry name" value="Homodimeric domain of signal transducing histidine kinase"/>
    <property type="match status" value="1"/>
</dbReference>
<evidence type="ECO:0000259" key="15">
    <source>
        <dbReference type="PROSITE" id="PS50885"/>
    </source>
</evidence>
<evidence type="ECO:0000259" key="14">
    <source>
        <dbReference type="PROSITE" id="PS50109"/>
    </source>
</evidence>
<keyword evidence="4" id="KW-0597">Phosphoprotein</keyword>
<evidence type="ECO:0000256" key="3">
    <source>
        <dbReference type="ARBA" id="ARBA00012438"/>
    </source>
</evidence>
<dbReference type="PROSITE" id="PS50109">
    <property type="entry name" value="HIS_KIN"/>
    <property type="match status" value="1"/>
</dbReference>
<evidence type="ECO:0000256" key="7">
    <source>
        <dbReference type="ARBA" id="ARBA00022741"/>
    </source>
</evidence>
<dbReference type="PANTHER" id="PTHR45436:SF14">
    <property type="entry name" value="SENSOR PROTEIN QSEC"/>
    <property type="match status" value="1"/>
</dbReference>
<sequence length="464" mass="50860">MNSKSLYARMILVLGATIALCWIVAFAMLFAYLSHNKASIWDDKLKTIATRILLTIPAGKDMVATGPGLQLRDPALAESEQLVFQVWIDRKRLSVRTPGAPGSPLRPDFEDGIATTVIEGRRWRVYSVSDSEGRIYVQVGNLHSVVDAEMQHEALVGLVLSSILLLIVGTLMWFVVRSSLKPVVALEAAMRSRRKFDLTPLTSSTLPRELHPLIASFNHLLEQLSESVEGERRFIGDAAHELRTPLSTLQAHAQIALRATTLADKDVALKKLLLVAQRSTRLSEQLLDLARLNSSANAPQHALANLSDLALLVVRDFNTYAFQQERSIQLDIRNNCIILCNIDEMGILLRNLIDNALRYTAKGGRVRVSCGHEPGATQEGGQAVGQRVYLEVADDGPGVPLSERQAIFERFYRVAGTSVHGSGIGLSLVAGISQLHHATIETGDGLEGRGFCIRVVFPTVEPLS</sequence>
<evidence type="ECO:0000256" key="13">
    <source>
        <dbReference type="SAM" id="Phobius"/>
    </source>
</evidence>
<evidence type="ECO:0000256" key="9">
    <source>
        <dbReference type="ARBA" id="ARBA00022840"/>
    </source>
</evidence>
<dbReference type="InterPro" id="IPR005467">
    <property type="entry name" value="His_kinase_dom"/>
</dbReference>
<dbReference type="InterPro" id="IPR003660">
    <property type="entry name" value="HAMP_dom"/>
</dbReference>
<keyword evidence="9" id="KW-0067">ATP-binding</keyword>
<dbReference type="Gene3D" id="1.10.287.130">
    <property type="match status" value="1"/>
</dbReference>
<dbReference type="InterPro" id="IPR004358">
    <property type="entry name" value="Sig_transdc_His_kin-like_C"/>
</dbReference>
<keyword evidence="8 16" id="KW-0418">Kinase</keyword>
<proteinExistence type="predicted"/>
<dbReference type="PANTHER" id="PTHR45436">
    <property type="entry name" value="SENSOR HISTIDINE KINASE YKOH"/>
    <property type="match status" value="1"/>
</dbReference>
<feature type="transmembrane region" description="Helical" evidence="13">
    <location>
        <begin position="6"/>
        <end position="33"/>
    </location>
</feature>
<comment type="subcellular location">
    <subcellularLocation>
        <location evidence="2">Membrane</location>
        <topology evidence="2">Multi-pass membrane protein</topology>
    </subcellularLocation>
</comment>
<dbReference type="InterPro" id="IPR003661">
    <property type="entry name" value="HisK_dim/P_dom"/>
</dbReference>
<dbReference type="HOGENOM" id="CLU_000445_89_37_4"/>
<feature type="domain" description="HAMP" evidence="15">
    <location>
        <begin position="177"/>
        <end position="229"/>
    </location>
</feature>
<evidence type="ECO:0000256" key="8">
    <source>
        <dbReference type="ARBA" id="ARBA00022777"/>
    </source>
</evidence>
<dbReference type="Gene3D" id="6.10.340.10">
    <property type="match status" value="1"/>
</dbReference>
<evidence type="ECO:0000256" key="4">
    <source>
        <dbReference type="ARBA" id="ARBA00022553"/>
    </source>
</evidence>
<dbReference type="Pfam" id="PF02518">
    <property type="entry name" value="HATPase_c"/>
    <property type="match status" value="1"/>
</dbReference>
<reference evidence="16 17" key="1">
    <citation type="submission" date="2012-10" db="EMBL/GenBank/DDBJ databases">
        <title>Genome sequence of Variovorax paradoxus B4.</title>
        <authorList>
            <person name="Schuldes J."/>
            <person name="Brandt U."/>
            <person name="Hiessl S."/>
            <person name="Wuebbeler J.H."/>
            <person name="Thuermer A."/>
            <person name="Steinbuechel A."/>
            <person name="Daniel R."/>
        </authorList>
    </citation>
    <scope>NUCLEOTIDE SEQUENCE [LARGE SCALE GENOMIC DNA]</scope>
    <source>
        <strain evidence="16 17">B4</strain>
    </source>
</reference>
<dbReference type="PROSITE" id="PS50885">
    <property type="entry name" value="HAMP"/>
    <property type="match status" value="1"/>
</dbReference>
<organism evidence="16 17">
    <name type="scientific">Variovorax paradoxus B4</name>
    <dbReference type="NCBI Taxonomy" id="1246301"/>
    <lineage>
        <taxon>Bacteria</taxon>
        <taxon>Pseudomonadati</taxon>
        <taxon>Pseudomonadota</taxon>
        <taxon>Betaproteobacteria</taxon>
        <taxon>Burkholderiales</taxon>
        <taxon>Comamonadaceae</taxon>
        <taxon>Variovorax</taxon>
    </lineage>
</organism>
<evidence type="ECO:0000256" key="11">
    <source>
        <dbReference type="ARBA" id="ARBA00023012"/>
    </source>
</evidence>
<dbReference type="PRINTS" id="PR00344">
    <property type="entry name" value="BCTRLSENSOR"/>
</dbReference>
<gene>
    <name evidence="16" type="ORF">VAPA_1c06780</name>
</gene>
<evidence type="ECO:0000256" key="6">
    <source>
        <dbReference type="ARBA" id="ARBA00022692"/>
    </source>
</evidence>
<evidence type="ECO:0000256" key="10">
    <source>
        <dbReference type="ARBA" id="ARBA00022989"/>
    </source>
</evidence>
<name>T1X5D1_VARPD</name>
<dbReference type="SUPFAM" id="SSF55874">
    <property type="entry name" value="ATPase domain of HSP90 chaperone/DNA topoisomerase II/histidine kinase"/>
    <property type="match status" value="1"/>
</dbReference>
<dbReference type="EC" id="2.7.13.3" evidence="3"/>
<feature type="domain" description="Histidine kinase" evidence="14">
    <location>
        <begin position="237"/>
        <end position="461"/>
    </location>
</feature>
<evidence type="ECO:0000256" key="2">
    <source>
        <dbReference type="ARBA" id="ARBA00004141"/>
    </source>
</evidence>
<dbReference type="Gene3D" id="3.30.565.10">
    <property type="entry name" value="Histidine kinase-like ATPase, C-terminal domain"/>
    <property type="match status" value="1"/>
</dbReference>
<evidence type="ECO:0000256" key="5">
    <source>
        <dbReference type="ARBA" id="ARBA00022679"/>
    </source>
</evidence>
<accession>T1X5D1</accession>
<dbReference type="GO" id="GO:0000155">
    <property type="term" value="F:phosphorelay sensor kinase activity"/>
    <property type="evidence" value="ECO:0007669"/>
    <property type="project" value="InterPro"/>
</dbReference>
<protein>
    <recommendedName>
        <fullName evidence="3">histidine kinase</fullName>
        <ecNumber evidence="3">2.7.13.3</ecNumber>
    </recommendedName>
</protein>
<dbReference type="AlphaFoldDB" id="T1X5D1"/>
<keyword evidence="10 13" id="KW-1133">Transmembrane helix</keyword>
<evidence type="ECO:0000256" key="1">
    <source>
        <dbReference type="ARBA" id="ARBA00000085"/>
    </source>
</evidence>
<comment type="catalytic activity">
    <reaction evidence="1">
        <text>ATP + protein L-histidine = ADP + protein N-phospho-L-histidine.</text>
        <dbReference type="EC" id="2.7.13.3"/>
    </reaction>
</comment>
<dbReference type="InterPro" id="IPR036890">
    <property type="entry name" value="HATPase_C_sf"/>
</dbReference>
<evidence type="ECO:0000313" key="16">
    <source>
        <dbReference type="EMBL" id="AGU47808.1"/>
    </source>
</evidence>
<keyword evidence="12 13" id="KW-0472">Membrane</keyword>
<dbReference type="InterPro" id="IPR003594">
    <property type="entry name" value="HATPase_dom"/>
</dbReference>
<keyword evidence="11" id="KW-0902">Two-component regulatory system</keyword>
<keyword evidence="7" id="KW-0547">Nucleotide-binding</keyword>
<dbReference type="GO" id="GO:0005524">
    <property type="term" value="F:ATP binding"/>
    <property type="evidence" value="ECO:0007669"/>
    <property type="project" value="UniProtKB-KW"/>
</dbReference>
<dbReference type="KEGG" id="vpd:VAPA_1c06780"/>
<keyword evidence="5" id="KW-0808">Transferase</keyword>
<dbReference type="SMART" id="SM00387">
    <property type="entry name" value="HATPase_c"/>
    <property type="match status" value="1"/>
</dbReference>
<dbReference type="GO" id="GO:0005886">
    <property type="term" value="C:plasma membrane"/>
    <property type="evidence" value="ECO:0007669"/>
    <property type="project" value="TreeGrafter"/>
</dbReference>
<dbReference type="CDD" id="cd00082">
    <property type="entry name" value="HisKA"/>
    <property type="match status" value="1"/>
</dbReference>
<dbReference type="InterPro" id="IPR050428">
    <property type="entry name" value="TCS_sensor_his_kinase"/>
</dbReference>
<dbReference type="PATRIC" id="fig|1246301.3.peg.697"/>
<dbReference type="InterPro" id="IPR036097">
    <property type="entry name" value="HisK_dim/P_sf"/>
</dbReference>
<keyword evidence="6 13" id="KW-0812">Transmembrane</keyword>
<dbReference type="EMBL" id="CP003911">
    <property type="protein sequence ID" value="AGU47808.1"/>
    <property type="molecule type" value="Genomic_DNA"/>
</dbReference>
<evidence type="ECO:0000256" key="12">
    <source>
        <dbReference type="ARBA" id="ARBA00023136"/>
    </source>
</evidence>